<name>A0A0V7ZBZ1_9CYAN</name>
<protein>
    <recommendedName>
        <fullName evidence="2">DUF218 domain-containing protein</fullName>
    </recommendedName>
</protein>
<evidence type="ECO:0000313" key="4">
    <source>
        <dbReference type="Proteomes" id="UP000053372"/>
    </source>
</evidence>
<proteinExistence type="predicted"/>
<organism evidence="3 4">
    <name type="scientific">Mastigocoleus testarum BC008</name>
    <dbReference type="NCBI Taxonomy" id="371196"/>
    <lineage>
        <taxon>Bacteria</taxon>
        <taxon>Bacillati</taxon>
        <taxon>Cyanobacteriota</taxon>
        <taxon>Cyanophyceae</taxon>
        <taxon>Nostocales</taxon>
        <taxon>Hapalosiphonaceae</taxon>
        <taxon>Mastigocoleus</taxon>
    </lineage>
</organism>
<evidence type="ECO:0000256" key="1">
    <source>
        <dbReference type="SAM" id="Phobius"/>
    </source>
</evidence>
<reference evidence="3 4" key="1">
    <citation type="journal article" date="2015" name="Genome Announc.">
        <title>Draft Genome of the Euendolithic (true boring) Cyanobacterium Mastigocoleus testarum strain BC008.</title>
        <authorList>
            <person name="Guida B.S."/>
            <person name="Garcia-Pichel F."/>
        </authorList>
    </citation>
    <scope>NUCLEOTIDE SEQUENCE [LARGE SCALE GENOMIC DNA]</scope>
    <source>
        <strain evidence="3 4">BC008</strain>
    </source>
</reference>
<keyword evidence="1" id="KW-0812">Transmembrane</keyword>
<dbReference type="InterPro" id="IPR003848">
    <property type="entry name" value="DUF218"/>
</dbReference>
<sequence length="246" mass="28280">MIARIIYIGVIFKRIIQKYWRQLTFLFFIIFGSCFIVSFMTLMSASSQPVDAIFVLGGSIQREIYVGVQATEHPETPILISSGSQDPCIKLIFQKYLASMRSPSLQSTIIKNVWLEKCAKSTFGNFYYGIPILKRWRVKKVKLVTSSTHLPRAKWMAQILLGSHGIWVEPDIINEKGVPGNRESWLKTSLDVTRSLFWAIVSQFREPECGKVIRLADVDMDEWVERGFKCERQVQIKIPQPKSKSQ</sequence>
<evidence type="ECO:0000313" key="3">
    <source>
        <dbReference type="EMBL" id="KST62018.1"/>
    </source>
</evidence>
<gene>
    <name evidence="3" type="ORF">BC008_08270</name>
</gene>
<evidence type="ECO:0000259" key="2">
    <source>
        <dbReference type="Pfam" id="PF02698"/>
    </source>
</evidence>
<keyword evidence="4" id="KW-1185">Reference proteome</keyword>
<dbReference type="CDD" id="cd06259">
    <property type="entry name" value="YdcF-like"/>
    <property type="match status" value="1"/>
</dbReference>
<keyword evidence="1" id="KW-1133">Transmembrane helix</keyword>
<keyword evidence="1" id="KW-0472">Membrane</keyword>
<accession>A0A0V7ZBZ1</accession>
<dbReference type="Gene3D" id="3.40.50.620">
    <property type="entry name" value="HUPs"/>
    <property type="match status" value="1"/>
</dbReference>
<dbReference type="PROSITE" id="PS51257">
    <property type="entry name" value="PROKAR_LIPOPROTEIN"/>
    <property type="match status" value="1"/>
</dbReference>
<dbReference type="InterPro" id="IPR014729">
    <property type="entry name" value="Rossmann-like_a/b/a_fold"/>
</dbReference>
<feature type="domain" description="DUF218" evidence="2">
    <location>
        <begin position="51"/>
        <end position="160"/>
    </location>
</feature>
<dbReference type="Pfam" id="PF02698">
    <property type="entry name" value="DUF218"/>
    <property type="match status" value="1"/>
</dbReference>
<dbReference type="AlphaFoldDB" id="A0A0V7ZBZ1"/>
<dbReference type="EMBL" id="LMTZ01000165">
    <property type="protein sequence ID" value="KST62018.1"/>
    <property type="molecule type" value="Genomic_DNA"/>
</dbReference>
<comment type="caution">
    <text evidence="3">The sequence shown here is derived from an EMBL/GenBank/DDBJ whole genome shotgun (WGS) entry which is preliminary data.</text>
</comment>
<feature type="transmembrane region" description="Helical" evidence="1">
    <location>
        <begin position="23"/>
        <end position="43"/>
    </location>
</feature>
<dbReference type="Proteomes" id="UP000053372">
    <property type="component" value="Unassembled WGS sequence"/>
</dbReference>